<gene>
    <name evidence="2" type="ORF">MARPO_0022s0187</name>
</gene>
<feature type="compositionally biased region" description="Basic and acidic residues" evidence="1">
    <location>
        <begin position="47"/>
        <end position="61"/>
    </location>
</feature>
<dbReference type="Gramene" id="Mp3g03450.1">
    <property type="protein sequence ID" value="Mp3g03450.1.cds1"/>
    <property type="gene ID" value="Mp3g03450"/>
</dbReference>
<organism evidence="2 3">
    <name type="scientific">Marchantia polymorpha</name>
    <name type="common">Common liverwort</name>
    <name type="synonym">Marchantia aquatica</name>
    <dbReference type="NCBI Taxonomy" id="3197"/>
    <lineage>
        <taxon>Eukaryota</taxon>
        <taxon>Viridiplantae</taxon>
        <taxon>Streptophyta</taxon>
        <taxon>Embryophyta</taxon>
        <taxon>Marchantiophyta</taxon>
        <taxon>Marchantiopsida</taxon>
        <taxon>Marchantiidae</taxon>
        <taxon>Marchantiales</taxon>
        <taxon>Marchantiaceae</taxon>
        <taxon>Marchantia</taxon>
    </lineage>
</organism>
<proteinExistence type="predicted"/>
<accession>A0A2R6XDH1</accession>
<protein>
    <submittedName>
        <fullName evidence="2">Uncharacterized protein</fullName>
    </submittedName>
</protein>
<feature type="region of interest" description="Disordered" evidence="1">
    <location>
        <begin position="38"/>
        <end position="61"/>
    </location>
</feature>
<evidence type="ECO:0000313" key="3">
    <source>
        <dbReference type="Proteomes" id="UP000244005"/>
    </source>
</evidence>
<name>A0A2R6XDH1_MARPO</name>
<reference evidence="3" key="1">
    <citation type="journal article" date="2017" name="Cell">
        <title>Insights into land plant evolution garnered from the Marchantia polymorpha genome.</title>
        <authorList>
            <person name="Bowman J.L."/>
            <person name="Kohchi T."/>
            <person name="Yamato K.T."/>
            <person name="Jenkins J."/>
            <person name="Shu S."/>
            <person name="Ishizaki K."/>
            <person name="Yamaoka S."/>
            <person name="Nishihama R."/>
            <person name="Nakamura Y."/>
            <person name="Berger F."/>
            <person name="Adam C."/>
            <person name="Aki S.S."/>
            <person name="Althoff F."/>
            <person name="Araki T."/>
            <person name="Arteaga-Vazquez M.A."/>
            <person name="Balasubrmanian S."/>
            <person name="Barry K."/>
            <person name="Bauer D."/>
            <person name="Boehm C.R."/>
            <person name="Briginshaw L."/>
            <person name="Caballero-Perez J."/>
            <person name="Catarino B."/>
            <person name="Chen F."/>
            <person name="Chiyoda S."/>
            <person name="Chovatia M."/>
            <person name="Davies K.M."/>
            <person name="Delmans M."/>
            <person name="Demura T."/>
            <person name="Dierschke T."/>
            <person name="Dolan L."/>
            <person name="Dorantes-Acosta A.E."/>
            <person name="Eklund D.M."/>
            <person name="Florent S.N."/>
            <person name="Flores-Sandoval E."/>
            <person name="Fujiyama A."/>
            <person name="Fukuzawa H."/>
            <person name="Galik B."/>
            <person name="Grimanelli D."/>
            <person name="Grimwood J."/>
            <person name="Grossniklaus U."/>
            <person name="Hamada T."/>
            <person name="Haseloff J."/>
            <person name="Hetherington A.J."/>
            <person name="Higo A."/>
            <person name="Hirakawa Y."/>
            <person name="Hundley H.N."/>
            <person name="Ikeda Y."/>
            <person name="Inoue K."/>
            <person name="Inoue S.I."/>
            <person name="Ishida S."/>
            <person name="Jia Q."/>
            <person name="Kakita M."/>
            <person name="Kanazawa T."/>
            <person name="Kawai Y."/>
            <person name="Kawashima T."/>
            <person name="Kennedy M."/>
            <person name="Kinose K."/>
            <person name="Kinoshita T."/>
            <person name="Kohara Y."/>
            <person name="Koide E."/>
            <person name="Komatsu K."/>
            <person name="Kopischke S."/>
            <person name="Kubo M."/>
            <person name="Kyozuka J."/>
            <person name="Lagercrantz U."/>
            <person name="Lin S.S."/>
            <person name="Lindquist E."/>
            <person name="Lipzen A.M."/>
            <person name="Lu C.W."/>
            <person name="De Luna E."/>
            <person name="Martienssen R.A."/>
            <person name="Minamino N."/>
            <person name="Mizutani M."/>
            <person name="Mizutani M."/>
            <person name="Mochizuki N."/>
            <person name="Monte I."/>
            <person name="Mosher R."/>
            <person name="Nagasaki H."/>
            <person name="Nakagami H."/>
            <person name="Naramoto S."/>
            <person name="Nishitani K."/>
            <person name="Ohtani M."/>
            <person name="Okamoto T."/>
            <person name="Okumura M."/>
            <person name="Phillips J."/>
            <person name="Pollak B."/>
            <person name="Reinders A."/>
            <person name="Rovekamp M."/>
            <person name="Sano R."/>
            <person name="Sawa S."/>
            <person name="Schmid M.W."/>
            <person name="Shirakawa M."/>
            <person name="Solano R."/>
            <person name="Spunde A."/>
            <person name="Suetsugu N."/>
            <person name="Sugano S."/>
            <person name="Sugiyama A."/>
            <person name="Sun R."/>
            <person name="Suzuki Y."/>
            <person name="Takenaka M."/>
            <person name="Takezawa D."/>
            <person name="Tomogane H."/>
            <person name="Tsuzuki M."/>
            <person name="Ueda T."/>
            <person name="Umeda M."/>
            <person name="Ward J.M."/>
            <person name="Watanabe Y."/>
            <person name="Yazaki K."/>
            <person name="Yokoyama R."/>
            <person name="Yoshitake Y."/>
            <person name="Yotsui I."/>
            <person name="Zachgo S."/>
            <person name="Schmutz J."/>
        </authorList>
    </citation>
    <scope>NUCLEOTIDE SEQUENCE [LARGE SCALE GENOMIC DNA]</scope>
    <source>
        <strain evidence="3">Tak-1</strain>
    </source>
</reference>
<evidence type="ECO:0000256" key="1">
    <source>
        <dbReference type="SAM" id="MobiDB-lite"/>
    </source>
</evidence>
<dbReference type="Proteomes" id="UP000244005">
    <property type="component" value="Unassembled WGS sequence"/>
</dbReference>
<dbReference type="AlphaFoldDB" id="A0A2R6XDH1"/>
<sequence length="61" mass="6899">MIGDDATNFTTKVFSSRIVISDSVMRGTTSIAPKNLRRKKGSNCRLRNREIYAPKPQRAED</sequence>
<keyword evidence="3" id="KW-1185">Reference proteome</keyword>
<evidence type="ECO:0000313" key="2">
    <source>
        <dbReference type="EMBL" id="PTQ44109.1"/>
    </source>
</evidence>
<dbReference type="EMBL" id="KZ772694">
    <property type="protein sequence ID" value="PTQ44109.1"/>
    <property type="molecule type" value="Genomic_DNA"/>
</dbReference>